<evidence type="ECO:0000256" key="2">
    <source>
        <dbReference type="ARBA" id="ARBA00005369"/>
    </source>
</evidence>
<dbReference type="NCBIfam" id="NF001453">
    <property type="entry name" value="PRK00312.1"/>
    <property type="match status" value="1"/>
</dbReference>
<proteinExistence type="inferred from homology"/>
<dbReference type="InterPro" id="IPR000682">
    <property type="entry name" value="PCMT"/>
</dbReference>
<dbReference type="Pfam" id="PF01135">
    <property type="entry name" value="PCMT"/>
    <property type="match status" value="1"/>
</dbReference>
<reference evidence="8 9" key="1">
    <citation type="submission" date="2018-07" db="EMBL/GenBank/DDBJ databases">
        <title>Freshwater and sediment microbial communities from various areas in North America, analyzing microbe dynamics in response to fracking.</title>
        <authorList>
            <person name="Lamendella R."/>
        </authorList>
    </citation>
    <scope>NUCLEOTIDE SEQUENCE [LARGE SCALE GENOMIC DNA]</scope>
    <source>
        <strain evidence="8 9">160A</strain>
    </source>
</reference>
<evidence type="ECO:0000313" key="8">
    <source>
        <dbReference type="EMBL" id="RCW36595.1"/>
    </source>
</evidence>
<keyword evidence="9" id="KW-1185">Reference proteome</keyword>
<comment type="similarity">
    <text evidence="2 7">Belongs to the methyltransferase superfamily. L-isoaspartyl/D-aspartyl protein methyltransferase family.</text>
</comment>
<evidence type="ECO:0000256" key="4">
    <source>
        <dbReference type="ARBA" id="ARBA00022603"/>
    </source>
</evidence>
<evidence type="ECO:0000256" key="1">
    <source>
        <dbReference type="ARBA" id="ARBA00004496"/>
    </source>
</evidence>
<dbReference type="GO" id="GO:0004719">
    <property type="term" value="F:protein-L-isoaspartate (D-aspartate) O-methyltransferase activity"/>
    <property type="evidence" value="ECO:0007669"/>
    <property type="project" value="UniProtKB-UniRule"/>
</dbReference>
<evidence type="ECO:0000256" key="7">
    <source>
        <dbReference type="HAMAP-Rule" id="MF_00090"/>
    </source>
</evidence>
<comment type="caution">
    <text evidence="8">The sequence shown here is derived from an EMBL/GenBank/DDBJ whole genome shotgun (WGS) entry which is preliminary data.</text>
</comment>
<evidence type="ECO:0000313" key="9">
    <source>
        <dbReference type="Proteomes" id="UP000252733"/>
    </source>
</evidence>
<dbReference type="NCBIfam" id="TIGR00080">
    <property type="entry name" value="pimt"/>
    <property type="match status" value="1"/>
</dbReference>
<name>A0A368V8K1_9BACT</name>
<protein>
    <recommendedName>
        <fullName evidence="7">Protein-L-isoaspartate O-methyltransferase</fullName>
        <ecNumber evidence="7">2.1.1.77</ecNumber>
    </recommendedName>
    <alternativeName>
        <fullName evidence="7">L-isoaspartyl protein carboxyl methyltransferase</fullName>
    </alternativeName>
    <alternativeName>
        <fullName evidence="7">Protein L-isoaspartyl methyltransferase</fullName>
    </alternativeName>
    <alternativeName>
        <fullName evidence="7">Protein-beta-aspartate methyltransferase</fullName>
        <shortName evidence="7">PIMT</shortName>
    </alternativeName>
</protein>
<dbReference type="Proteomes" id="UP000252733">
    <property type="component" value="Unassembled WGS sequence"/>
</dbReference>
<evidence type="ECO:0000256" key="6">
    <source>
        <dbReference type="ARBA" id="ARBA00022691"/>
    </source>
</evidence>
<dbReference type="GO" id="GO:0032259">
    <property type="term" value="P:methylation"/>
    <property type="evidence" value="ECO:0007669"/>
    <property type="project" value="UniProtKB-KW"/>
</dbReference>
<dbReference type="GO" id="GO:0030091">
    <property type="term" value="P:protein repair"/>
    <property type="evidence" value="ECO:0007669"/>
    <property type="project" value="UniProtKB-UniRule"/>
</dbReference>
<feature type="active site" evidence="7">
    <location>
        <position position="67"/>
    </location>
</feature>
<keyword evidence="6 7" id="KW-0949">S-adenosyl-L-methionine</keyword>
<dbReference type="GO" id="GO:0005737">
    <property type="term" value="C:cytoplasm"/>
    <property type="evidence" value="ECO:0007669"/>
    <property type="project" value="UniProtKB-SubCell"/>
</dbReference>
<dbReference type="CDD" id="cd02440">
    <property type="entry name" value="AdoMet_MTases"/>
    <property type="match status" value="1"/>
</dbReference>
<dbReference type="SUPFAM" id="SSF53335">
    <property type="entry name" value="S-adenosyl-L-methionine-dependent methyltransferases"/>
    <property type="match status" value="1"/>
</dbReference>
<keyword evidence="5 7" id="KW-0808">Transferase</keyword>
<evidence type="ECO:0000256" key="3">
    <source>
        <dbReference type="ARBA" id="ARBA00022490"/>
    </source>
</evidence>
<keyword evidence="4 7" id="KW-0489">Methyltransferase</keyword>
<comment type="function">
    <text evidence="7">Catalyzes the methyl esterification of L-isoaspartyl residues in peptides and proteins that result from spontaneous decomposition of normal L-aspartyl and L-asparaginyl residues. It plays a role in the repair and/or degradation of damaged proteins.</text>
</comment>
<dbReference type="PROSITE" id="PS01279">
    <property type="entry name" value="PCMT"/>
    <property type="match status" value="1"/>
</dbReference>
<dbReference type="PANTHER" id="PTHR11579:SF0">
    <property type="entry name" value="PROTEIN-L-ISOASPARTATE(D-ASPARTATE) O-METHYLTRANSFERASE"/>
    <property type="match status" value="1"/>
</dbReference>
<keyword evidence="3 7" id="KW-0963">Cytoplasm</keyword>
<dbReference type="Gene3D" id="3.40.50.150">
    <property type="entry name" value="Vaccinia Virus protein VP39"/>
    <property type="match status" value="1"/>
</dbReference>
<dbReference type="PANTHER" id="PTHR11579">
    <property type="entry name" value="PROTEIN-L-ISOASPARTATE O-METHYLTRANSFERASE"/>
    <property type="match status" value="1"/>
</dbReference>
<dbReference type="EC" id="2.1.1.77" evidence="7"/>
<dbReference type="AlphaFoldDB" id="A0A368V8K1"/>
<dbReference type="FunFam" id="3.40.50.150:FF:000010">
    <property type="entry name" value="Protein-L-isoaspartate O-methyltransferase"/>
    <property type="match status" value="1"/>
</dbReference>
<dbReference type="RefSeq" id="WP_114436856.1">
    <property type="nucleotide sequence ID" value="NZ_QPIZ01000008.1"/>
</dbReference>
<comment type="catalytic activity">
    <reaction evidence="7">
        <text>[protein]-L-isoaspartate + S-adenosyl-L-methionine = [protein]-L-isoaspartate alpha-methyl ester + S-adenosyl-L-homocysteine</text>
        <dbReference type="Rhea" id="RHEA:12705"/>
        <dbReference type="Rhea" id="RHEA-COMP:12143"/>
        <dbReference type="Rhea" id="RHEA-COMP:12144"/>
        <dbReference type="ChEBI" id="CHEBI:57856"/>
        <dbReference type="ChEBI" id="CHEBI:59789"/>
        <dbReference type="ChEBI" id="CHEBI:90596"/>
        <dbReference type="ChEBI" id="CHEBI:90598"/>
        <dbReference type="EC" id="2.1.1.77"/>
    </reaction>
</comment>
<organism evidence="8 9">
    <name type="scientific">Marinilabilia salmonicolor</name>
    <dbReference type="NCBI Taxonomy" id="989"/>
    <lineage>
        <taxon>Bacteria</taxon>
        <taxon>Pseudomonadati</taxon>
        <taxon>Bacteroidota</taxon>
        <taxon>Bacteroidia</taxon>
        <taxon>Marinilabiliales</taxon>
        <taxon>Marinilabiliaceae</taxon>
        <taxon>Marinilabilia</taxon>
    </lineage>
</organism>
<dbReference type="HAMAP" id="MF_00090">
    <property type="entry name" value="PIMT"/>
    <property type="match status" value="1"/>
</dbReference>
<dbReference type="InterPro" id="IPR029063">
    <property type="entry name" value="SAM-dependent_MTases_sf"/>
</dbReference>
<sequence>MLNANDSFRHIGLRNRLVKEVEKKGITSKSVLEAIGRVPRHLFMDPSFVHLAYKDKAFPIGQGQTISQPYTVAFQSSLLEVTPGCKVLEIGTGSGYQAAVLAEMGVEVYSVERQRKLYEKTQTLLRKTGYKEIRLFLGDGNLGLPDEAPFDRIIVTAGAESVPAGLLVQLAVGGIMVLPVGVKSQTMIRIKRLSEDDFEQEKFGDFAFVPLLKGIVK</sequence>
<gene>
    <name evidence="7" type="primary">pcm</name>
    <name evidence="8" type="ORF">DFO77_10837</name>
</gene>
<accession>A0A368V8K1</accession>
<evidence type="ECO:0000256" key="5">
    <source>
        <dbReference type="ARBA" id="ARBA00022679"/>
    </source>
</evidence>
<comment type="subcellular location">
    <subcellularLocation>
        <location evidence="1 7">Cytoplasm</location>
    </subcellularLocation>
</comment>
<dbReference type="EMBL" id="QPIZ01000008">
    <property type="protein sequence ID" value="RCW36595.1"/>
    <property type="molecule type" value="Genomic_DNA"/>
</dbReference>